<dbReference type="NCBIfam" id="TIGR00685">
    <property type="entry name" value="T6PP"/>
    <property type="match status" value="1"/>
</dbReference>
<organism evidence="4 5">
    <name type="scientific">Actinocorallia herbida</name>
    <dbReference type="NCBI Taxonomy" id="58109"/>
    <lineage>
        <taxon>Bacteria</taxon>
        <taxon>Bacillati</taxon>
        <taxon>Actinomycetota</taxon>
        <taxon>Actinomycetes</taxon>
        <taxon>Streptosporangiales</taxon>
        <taxon>Thermomonosporaceae</taxon>
        <taxon>Actinocorallia</taxon>
    </lineage>
</organism>
<dbReference type="GO" id="GO:0004805">
    <property type="term" value="F:trehalose-phosphatase activity"/>
    <property type="evidence" value="ECO:0007669"/>
    <property type="project" value="UniProtKB-EC"/>
</dbReference>
<dbReference type="RefSeq" id="WP_246053233.1">
    <property type="nucleotide sequence ID" value="NZ_RJKE01000001.1"/>
</dbReference>
<dbReference type="GO" id="GO:0005992">
    <property type="term" value="P:trehalose biosynthetic process"/>
    <property type="evidence" value="ECO:0007669"/>
    <property type="project" value="UniProtKB-UniPathway"/>
</dbReference>
<dbReference type="Proteomes" id="UP000272400">
    <property type="component" value="Unassembled WGS sequence"/>
</dbReference>
<evidence type="ECO:0000313" key="4">
    <source>
        <dbReference type="EMBL" id="ROO90227.1"/>
    </source>
</evidence>
<protein>
    <recommendedName>
        <fullName evidence="3">Trehalose 6-phosphate phosphatase</fullName>
        <ecNumber evidence="3">3.1.3.12</ecNumber>
    </recommendedName>
</protein>
<gene>
    <name evidence="4" type="ORF">EDD29_7948</name>
</gene>
<comment type="caution">
    <text evidence="4">The sequence shown here is derived from an EMBL/GenBank/DDBJ whole genome shotgun (WGS) entry which is preliminary data.</text>
</comment>
<dbReference type="InterPro" id="IPR023214">
    <property type="entry name" value="HAD_sf"/>
</dbReference>
<evidence type="ECO:0000256" key="3">
    <source>
        <dbReference type="RuleBase" id="RU361117"/>
    </source>
</evidence>
<keyword evidence="3" id="KW-0460">Magnesium</keyword>
<dbReference type="UniPathway" id="UPA00299"/>
<reference evidence="4 5" key="1">
    <citation type="submission" date="2018-11" db="EMBL/GenBank/DDBJ databases">
        <title>Sequencing the genomes of 1000 actinobacteria strains.</title>
        <authorList>
            <person name="Klenk H.-P."/>
        </authorList>
    </citation>
    <scope>NUCLEOTIDE SEQUENCE [LARGE SCALE GENOMIC DNA]</scope>
    <source>
        <strain evidence="4 5">DSM 44254</strain>
    </source>
</reference>
<name>A0A3N1D9L7_9ACTN</name>
<dbReference type="InterPro" id="IPR003337">
    <property type="entry name" value="Trehalose_PPase"/>
</dbReference>
<accession>A0A3N1D9L7</accession>
<keyword evidence="5" id="KW-1185">Reference proteome</keyword>
<comment type="similarity">
    <text evidence="3">Belongs to the trehalose phosphatase family.</text>
</comment>
<dbReference type="AlphaFoldDB" id="A0A3N1D9L7"/>
<dbReference type="Gene3D" id="3.30.70.1020">
    <property type="entry name" value="Trehalose-6-phosphate phosphatase related protein, domain 2"/>
    <property type="match status" value="1"/>
</dbReference>
<dbReference type="PANTHER" id="PTHR43768:SF3">
    <property type="entry name" value="TREHALOSE 6-PHOSPHATE PHOSPHATASE"/>
    <property type="match status" value="1"/>
</dbReference>
<dbReference type="Gene3D" id="3.40.50.1000">
    <property type="entry name" value="HAD superfamily/HAD-like"/>
    <property type="match status" value="1"/>
</dbReference>
<keyword evidence="3" id="KW-0479">Metal-binding</keyword>
<dbReference type="EC" id="3.1.3.12" evidence="3"/>
<evidence type="ECO:0000256" key="2">
    <source>
        <dbReference type="ARBA" id="ARBA00024179"/>
    </source>
</evidence>
<keyword evidence="1 3" id="KW-0378">Hydrolase</keyword>
<dbReference type="InterPro" id="IPR044651">
    <property type="entry name" value="OTSB-like"/>
</dbReference>
<dbReference type="SUPFAM" id="SSF56784">
    <property type="entry name" value="HAD-like"/>
    <property type="match status" value="1"/>
</dbReference>
<dbReference type="Pfam" id="PF02358">
    <property type="entry name" value="Trehalose_PPase"/>
    <property type="match status" value="1"/>
</dbReference>
<comment type="pathway">
    <text evidence="3">Glycan biosynthesis; trehalose biosynthesis.</text>
</comment>
<evidence type="ECO:0000256" key="1">
    <source>
        <dbReference type="ARBA" id="ARBA00022801"/>
    </source>
</evidence>
<comment type="catalytic activity">
    <reaction evidence="3">
        <text>alpha,alpha-trehalose 6-phosphate + H2O = alpha,alpha-trehalose + phosphate</text>
        <dbReference type="Rhea" id="RHEA:23420"/>
        <dbReference type="ChEBI" id="CHEBI:15377"/>
        <dbReference type="ChEBI" id="CHEBI:16551"/>
        <dbReference type="ChEBI" id="CHEBI:43474"/>
        <dbReference type="ChEBI" id="CHEBI:58429"/>
        <dbReference type="EC" id="3.1.3.12"/>
    </reaction>
</comment>
<evidence type="ECO:0000313" key="5">
    <source>
        <dbReference type="Proteomes" id="UP000272400"/>
    </source>
</evidence>
<comment type="cofactor">
    <cofactor evidence="3">
        <name>Mg(2+)</name>
        <dbReference type="ChEBI" id="CHEBI:18420"/>
    </cofactor>
</comment>
<proteinExistence type="inferred from homology"/>
<comment type="function">
    <text evidence="2 3">Removes the phosphate from trehalose 6-phosphate to produce free trehalose.</text>
</comment>
<dbReference type="InterPro" id="IPR036412">
    <property type="entry name" value="HAD-like_sf"/>
</dbReference>
<dbReference type="GO" id="GO:0046872">
    <property type="term" value="F:metal ion binding"/>
    <property type="evidence" value="ECO:0007669"/>
    <property type="project" value="UniProtKB-KW"/>
</dbReference>
<sequence>MTVLAPLLKAPGEALVALDFDGTLAPIVPDPTQARALPETAPVLRALAPKVRAIVIITGRPALLAVEYGGLADVPNLTVLGQYGLERWSAGSLQTPPEHPGVAEARAKLPLLLAKAPEGVSLEDKGHALAVHTRRAAEPEVALERLRSILEALAEKTGLAIEPGRLVLELRPPGMDKGKALTSFAEEVGAGSVLVAGDDLGDLAAFAAADALGLPAVKVCSGSAEVAALAEQADVVVDGPAGVVALLAELCEEIS</sequence>
<dbReference type="EMBL" id="RJKE01000001">
    <property type="protein sequence ID" value="ROO90227.1"/>
    <property type="molecule type" value="Genomic_DNA"/>
</dbReference>
<dbReference type="PANTHER" id="PTHR43768">
    <property type="entry name" value="TREHALOSE 6-PHOSPHATE PHOSPHATASE"/>
    <property type="match status" value="1"/>
</dbReference>